<dbReference type="WBParaSite" id="JU765_v2.g540.t1">
    <property type="protein sequence ID" value="JU765_v2.g540.t1"/>
    <property type="gene ID" value="JU765_v2.g540"/>
</dbReference>
<reference evidence="2" key="1">
    <citation type="submission" date="2022-11" db="UniProtKB">
        <authorList>
            <consortium name="WormBaseParasite"/>
        </authorList>
    </citation>
    <scope>IDENTIFICATION</scope>
</reference>
<evidence type="ECO:0000313" key="1">
    <source>
        <dbReference type="Proteomes" id="UP000887576"/>
    </source>
</evidence>
<name>A0AC34RCG6_9BILA</name>
<proteinExistence type="predicted"/>
<organism evidence="1 2">
    <name type="scientific">Panagrolaimus sp. JU765</name>
    <dbReference type="NCBI Taxonomy" id="591449"/>
    <lineage>
        <taxon>Eukaryota</taxon>
        <taxon>Metazoa</taxon>
        <taxon>Ecdysozoa</taxon>
        <taxon>Nematoda</taxon>
        <taxon>Chromadorea</taxon>
        <taxon>Rhabditida</taxon>
        <taxon>Tylenchina</taxon>
        <taxon>Panagrolaimomorpha</taxon>
        <taxon>Panagrolaimoidea</taxon>
        <taxon>Panagrolaimidae</taxon>
        <taxon>Panagrolaimus</taxon>
    </lineage>
</organism>
<dbReference type="Proteomes" id="UP000887576">
    <property type="component" value="Unplaced"/>
</dbReference>
<accession>A0AC34RCG6</accession>
<evidence type="ECO:0000313" key="2">
    <source>
        <dbReference type="WBParaSite" id="JU765_v2.g540.t1"/>
    </source>
</evidence>
<sequence>MLRILRFQPVLSQIRFISGSNIGKSPLAAAEIQHQLEDYPNVPNFHDMYKESINDPSGYWLKVASELHFEKNSGAGLEYNFDPRKGKVFVKFMEGSVTNVAYNCLERNILNGYGNKVAFKWEGNMIGDEKSLTYNELRRKVVEMARVLKTKGVKKGDVVAIYLPMIMELPIAMLACARIGALHSVVFAGFSSNALAERMKQSDAKVLITCDGFFRGDKRIPLKSIADEAVDNCNKNKHPVRSVICLEHLNRVTTPKDASFAKTLIKDEENWEYALADAESTRAPVEWCDAEDPLFILYTSGSTGVPKGVVHATAGYMTSAYHSTKLTFDAKPDEDVYWSMADCGWITGHTYGVYGPLLNGMTSVLFEGIPSYPDYSRTWKIVEKHNVSKLYTSPTAIRSMMAHPDHLVTVYDRSKLKIIGTVGEPMNPCAYNWLHEVVGERNCSIVDTYWQTETGSHLLTAHHSVVPTDSSCGKIPFLGVVPQILDDNGKKILSNSGHGTLVMDRAWPGMMRTLYNDHDRFVKTYFQPYPGYYFTGDSAKREDGHYWVTGRVDDLMNVSGHLLSTAEIESVIATHPNVVEAAVVAIDHPIKGQIPYAFATIPDDRKITKQMVQEIKTLIRKKIGAIAVPDSIQLVSGLPKTRSGKIVRRILRKIAEGNKDADMGDVSTLSDDGIIEELWMTRAKVMNQ</sequence>
<protein>
    <submittedName>
        <fullName evidence="2">Acetyl-coenzyme A synthetase</fullName>
    </submittedName>
</protein>